<evidence type="ECO:0000313" key="2">
    <source>
        <dbReference type="EMBL" id="SBT59347.1"/>
    </source>
</evidence>
<dbReference type="AlphaFoldDB" id="A0A1A9AT61"/>
<dbReference type="EMBL" id="FLRE01003235">
    <property type="protein sequence ID" value="SBT59347.1"/>
    <property type="molecule type" value="Genomic_DNA"/>
</dbReference>
<accession>A0A1A9AT61</accession>
<evidence type="ECO:0000313" key="3">
    <source>
        <dbReference type="Proteomes" id="UP000078550"/>
    </source>
</evidence>
<reference evidence="3" key="1">
    <citation type="submission" date="2016-05" db="EMBL/GenBank/DDBJ databases">
        <authorList>
            <person name="Naeem Raeece"/>
        </authorList>
    </citation>
    <scope>NUCLEOTIDE SEQUENCE [LARGE SCALE GENOMIC DNA]</scope>
</reference>
<evidence type="ECO:0000256" key="1">
    <source>
        <dbReference type="SAM" id="Phobius"/>
    </source>
</evidence>
<keyword evidence="1" id="KW-0812">Transmembrane</keyword>
<keyword evidence="1" id="KW-0472">Membrane</keyword>
<protein>
    <submittedName>
        <fullName evidence="2">PIR Superfamily Protein</fullName>
    </submittedName>
</protein>
<gene>
    <name evidence="2" type="ORF">POVWA2_095190</name>
</gene>
<dbReference type="Proteomes" id="UP000078550">
    <property type="component" value="Unassembled WGS sequence"/>
</dbReference>
<organism evidence="2 3">
    <name type="scientific">Plasmodium ovale wallikeri</name>
    <dbReference type="NCBI Taxonomy" id="864142"/>
    <lineage>
        <taxon>Eukaryota</taxon>
        <taxon>Sar</taxon>
        <taxon>Alveolata</taxon>
        <taxon>Apicomplexa</taxon>
        <taxon>Aconoidasida</taxon>
        <taxon>Haemosporida</taxon>
        <taxon>Plasmodiidae</taxon>
        <taxon>Plasmodium</taxon>
        <taxon>Plasmodium (Plasmodium)</taxon>
    </lineage>
</organism>
<feature type="transmembrane region" description="Helical" evidence="1">
    <location>
        <begin position="254"/>
        <end position="277"/>
    </location>
</feature>
<name>A0A1A9AT61_PLAOA</name>
<keyword evidence="1" id="KW-1133">Transmembrane helix</keyword>
<sequence length="324" mass="37754">MTCEKKTSEEIYKFFGNFDEYKKLMDILDGNRALPSIYSYCDSLKGEGTLSKIPSPNKICEKFKFLHSKLFQVDGQRKDESDNNNSCSFLIYWLNAELNGKDNNTSVCVKDFYIKMKEKDNSFFDNDLCGSAVYNLERYDLKNMNILNNLYSINSRINMLEHEEASNRRLCSQYVKECYDKYKEAIINCEYNCSAFHNALELFKTKYNLQFRIHSSGLHPCKSEEIVVLPDCKEVMEEYQTERNKQMKNTTLTILIPTFGFILTSIFFKFTPFGQFLGNKIWKKNIMNTDYEKENVLLSHLSDAENMNSDDGGFNVGYYSSSNS</sequence>
<proteinExistence type="predicted"/>